<dbReference type="KEGG" id="vco:VC0395_A1144"/>
<dbReference type="RefSeq" id="WP_000267456.1">
    <property type="nucleotide sequence ID" value="NC_009457.1"/>
</dbReference>
<dbReference type="InterPro" id="IPR011009">
    <property type="entry name" value="Kinase-like_dom_sf"/>
</dbReference>
<dbReference type="AlphaFoldDB" id="A0A0H3AH30"/>
<reference evidence="3 4" key="1">
    <citation type="submission" date="2007-03" db="EMBL/GenBank/DDBJ databases">
        <authorList>
            <person name="Heidelberg J."/>
        </authorList>
    </citation>
    <scope>NUCLEOTIDE SEQUENCE [LARGE SCALE GENOMIC DNA]</scope>
    <source>
        <strain evidence="4">ATCC 39541 / Classical Ogawa 395 / O395</strain>
    </source>
</reference>
<dbReference type="KEGG" id="vcr:VC395_1656"/>
<organism evidence="3 4">
    <name type="scientific">Vibrio cholerae serotype O1 (strain ATCC 39541 / Classical Ogawa 395 / O395)</name>
    <dbReference type="NCBI Taxonomy" id="345073"/>
    <lineage>
        <taxon>Bacteria</taxon>
        <taxon>Pseudomonadati</taxon>
        <taxon>Pseudomonadota</taxon>
        <taxon>Gammaproteobacteria</taxon>
        <taxon>Vibrionales</taxon>
        <taxon>Vibrionaceae</taxon>
        <taxon>Vibrio</taxon>
    </lineage>
</organism>
<name>A0A0H3AH30_VIBC3</name>
<evidence type="ECO:0000256" key="2">
    <source>
        <dbReference type="PIRNR" id="PIRNR006221"/>
    </source>
</evidence>
<dbReference type="OrthoDB" id="5291879at2"/>
<dbReference type="PIRSF" id="PIRSF006221">
    <property type="entry name" value="Ketosamine-3-kinase"/>
    <property type="match status" value="1"/>
</dbReference>
<dbReference type="Pfam" id="PF03881">
    <property type="entry name" value="Fructosamin_kin"/>
    <property type="match status" value="1"/>
</dbReference>
<dbReference type="GO" id="GO:0016301">
    <property type="term" value="F:kinase activity"/>
    <property type="evidence" value="ECO:0007669"/>
    <property type="project" value="UniProtKB-UniRule"/>
</dbReference>
<dbReference type="PANTHER" id="PTHR12149">
    <property type="entry name" value="FRUCTOSAMINE 3 KINASE-RELATED PROTEIN"/>
    <property type="match status" value="1"/>
</dbReference>
<evidence type="ECO:0000313" key="3">
    <source>
        <dbReference type="EMBL" id="ABQ20279.1"/>
    </source>
</evidence>
<dbReference type="PANTHER" id="PTHR12149:SF8">
    <property type="entry name" value="PROTEIN-RIBULOSAMINE 3-KINASE"/>
    <property type="match status" value="1"/>
</dbReference>
<keyword evidence="2" id="KW-0808">Transferase</keyword>
<dbReference type="PATRIC" id="fig|345073.21.peg.1602"/>
<keyword evidence="2" id="KW-0418">Kinase</keyword>
<gene>
    <name evidence="3" type="ordered locus">VC0395_A1144</name>
</gene>
<comment type="similarity">
    <text evidence="1 2">Belongs to the fructosamine kinase family.</text>
</comment>
<sequence length="288" mass="33770">MWPAIIQQLSEQLGKDFHLVEKEKVHGGDINECFMVSDGIDRYFVKTNQREYLTKFTAEVENLRVMRESNTVQVPEYILHGTSKTHAYLVLNYLATKPLDDAERSYEFGVQLANLHRWGEQKEFGFDIDNYIGATVQPNPWHKKWALFFAEQRIGWQLQLMQEKGVNLTNINEFVEMVKTRLANHSPRPSLLHGDLWFGNVANIVNGPLCFDPACYWGDRECDIALAEWFGGFQPEFFQGYESVWPLDWGYEERKDIYNLYHVLNHYNQFGGHYLDEAQKLIEKILSY</sequence>
<dbReference type="Proteomes" id="UP000000249">
    <property type="component" value="Chromosome 1"/>
</dbReference>
<evidence type="ECO:0000313" key="4">
    <source>
        <dbReference type="Proteomes" id="UP000000249"/>
    </source>
</evidence>
<proteinExistence type="inferred from homology"/>
<dbReference type="SMR" id="A0A0H3AH30"/>
<evidence type="ECO:0008006" key="5">
    <source>
        <dbReference type="Google" id="ProtNLM"/>
    </source>
</evidence>
<evidence type="ECO:0000256" key="1">
    <source>
        <dbReference type="ARBA" id="ARBA00009460"/>
    </source>
</evidence>
<dbReference type="SUPFAM" id="SSF56112">
    <property type="entry name" value="Protein kinase-like (PK-like)"/>
    <property type="match status" value="1"/>
</dbReference>
<dbReference type="EMBL" id="CP000627">
    <property type="protein sequence ID" value="ABQ20279.1"/>
    <property type="molecule type" value="Genomic_DNA"/>
</dbReference>
<dbReference type="Gene3D" id="3.30.200.20">
    <property type="entry name" value="Phosphorylase Kinase, domain 1"/>
    <property type="match status" value="1"/>
</dbReference>
<dbReference type="eggNOG" id="COG3001">
    <property type="taxonomic scope" value="Bacteria"/>
</dbReference>
<dbReference type="InterPro" id="IPR016477">
    <property type="entry name" value="Fructo-/Ketosamine-3-kinase"/>
</dbReference>
<accession>A0A0H3AH30</accession>
<protein>
    <recommendedName>
        <fullName evidence="5">Fructosamine kinase family protein</fullName>
    </recommendedName>
</protein>
<dbReference type="Gene3D" id="3.90.1200.10">
    <property type="match status" value="1"/>
</dbReference>